<dbReference type="AlphaFoldDB" id="A0A9X3MTE8"/>
<dbReference type="PROSITE" id="PS51257">
    <property type="entry name" value="PROKAR_LIPOPROTEIN"/>
    <property type="match status" value="1"/>
</dbReference>
<evidence type="ECO:0000256" key="1">
    <source>
        <dbReference type="SAM" id="SignalP"/>
    </source>
</evidence>
<keyword evidence="1" id="KW-0732">Signal</keyword>
<evidence type="ECO:0008006" key="4">
    <source>
        <dbReference type="Google" id="ProtNLM"/>
    </source>
</evidence>
<keyword evidence="3" id="KW-1185">Reference proteome</keyword>
<organism evidence="2 3">
    <name type="scientific">Solirubrobacter ginsenosidimutans</name>
    <dbReference type="NCBI Taxonomy" id="490573"/>
    <lineage>
        <taxon>Bacteria</taxon>
        <taxon>Bacillati</taxon>
        <taxon>Actinomycetota</taxon>
        <taxon>Thermoleophilia</taxon>
        <taxon>Solirubrobacterales</taxon>
        <taxon>Solirubrobacteraceae</taxon>
        <taxon>Solirubrobacter</taxon>
    </lineage>
</organism>
<reference evidence="2" key="1">
    <citation type="submission" date="2022-10" db="EMBL/GenBank/DDBJ databases">
        <title>The WGS of Solirubrobacter ginsenosidimutans DSM 21036.</title>
        <authorList>
            <person name="Jiang Z."/>
        </authorList>
    </citation>
    <scope>NUCLEOTIDE SEQUENCE</scope>
    <source>
        <strain evidence="2">DSM 21036</strain>
    </source>
</reference>
<feature type="chain" id="PRO_5040853669" description="Secreted protein" evidence="1">
    <location>
        <begin position="26"/>
        <end position="172"/>
    </location>
</feature>
<gene>
    <name evidence="2" type="ORF">OM076_11590</name>
</gene>
<proteinExistence type="predicted"/>
<evidence type="ECO:0000313" key="3">
    <source>
        <dbReference type="Proteomes" id="UP001149140"/>
    </source>
</evidence>
<dbReference type="EMBL" id="JAPDOD010000008">
    <property type="protein sequence ID" value="MDA0160910.1"/>
    <property type="molecule type" value="Genomic_DNA"/>
</dbReference>
<protein>
    <recommendedName>
        <fullName evidence="4">Secreted protein</fullName>
    </recommendedName>
</protein>
<feature type="signal peptide" evidence="1">
    <location>
        <begin position="1"/>
        <end position="25"/>
    </location>
</feature>
<dbReference type="Proteomes" id="UP001149140">
    <property type="component" value="Unassembled WGS sequence"/>
</dbReference>
<dbReference type="RefSeq" id="WP_270040031.1">
    <property type="nucleotide sequence ID" value="NZ_JAPDOD010000008.1"/>
</dbReference>
<evidence type="ECO:0000313" key="2">
    <source>
        <dbReference type="EMBL" id="MDA0160910.1"/>
    </source>
</evidence>
<sequence>MKSSSRPLAALAMVVLIGAGCGSNAPSETGNEHATNQDAAVKFAECMRDNGVSQFPDPDASGALTIDGVLNGSSIDPNGAAWKRASAACKDLQPSGFTGPGKRSPKQQSAGLEFAQCIREHGVKDFPDPLNGEPLVDTNRIPSAATSDGMTILNAAMQQCRDLGAKAIKGQR</sequence>
<name>A0A9X3MTE8_9ACTN</name>
<accession>A0A9X3MTE8</accession>
<comment type="caution">
    <text evidence="2">The sequence shown here is derived from an EMBL/GenBank/DDBJ whole genome shotgun (WGS) entry which is preliminary data.</text>
</comment>